<dbReference type="Proteomes" id="UP000113783">
    <property type="component" value="Segment"/>
</dbReference>
<organism evidence="5 6">
    <name type="scientific">Simian adenovirus 3</name>
    <dbReference type="NCBI Taxonomy" id="38420"/>
    <lineage>
        <taxon>Viruses</taxon>
        <taxon>Varidnaviria</taxon>
        <taxon>Bamfordvirae</taxon>
        <taxon>Preplasmiviricota</taxon>
        <taxon>Polisuviricotina</taxon>
        <taxon>Pharingeaviricetes</taxon>
        <taxon>Rowavirales</taxon>
        <taxon>Adenoviridae</taxon>
        <taxon>Mastadenovirus</taxon>
        <taxon>Mastadenovirus simiae</taxon>
        <taxon>Simian mastadenovirus A</taxon>
    </lineage>
</organism>
<feature type="compositionally biased region" description="Acidic residues" evidence="4">
    <location>
        <begin position="27"/>
        <end position="50"/>
    </location>
</feature>
<dbReference type="RefSeq" id="YP_067921.1">
    <property type="nucleotide sequence ID" value="NC_006144.1"/>
</dbReference>
<feature type="compositionally biased region" description="Polar residues" evidence="4">
    <location>
        <begin position="1"/>
        <end position="12"/>
    </location>
</feature>
<evidence type="ECO:0000313" key="6">
    <source>
        <dbReference type="Proteomes" id="UP000113783"/>
    </source>
</evidence>
<proteinExistence type="inferred from homology"/>
<dbReference type="EMBL" id="AY598782">
    <property type="protein sequence ID" value="AAT84632.1"/>
    <property type="molecule type" value="Genomic_DNA"/>
</dbReference>
<sequence length="178" mass="20368">MPPKKNTSQWNMTETEEEEWSSVSNSETEEEPWPEGSNGEEDTEEGEVFAEEPSPVPPKSQPAASAQEPAHIRRWDSKTKKPAPKRTAKKTQQLPAGGLRLSAREPPATRELRNRIFPTLYAIFQQSRGQQQELKIKNRTLRSLTRSCLYHKSEEQLQRTLEDAEALFQKYCATTLNN</sequence>
<dbReference type="GeneID" id="7902304"/>
<protein>
    <submittedName>
        <fullName evidence="5">33 kDa protein</fullName>
    </submittedName>
</protein>
<feature type="region of interest" description="Disordered" evidence="4">
    <location>
        <begin position="1"/>
        <end position="108"/>
    </location>
</feature>
<comment type="similarity">
    <text evidence="1">Belongs to the adenoviridae splicing factor family.</text>
</comment>
<evidence type="ECO:0000256" key="4">
    <source>
        <dbReference type="SAM" id="MobiDB-lite"/>
    </source>
</evidence>
<dbReference type="InterPro" id="IPR021304">
    <property type="entry name" value="Adeno_L4-33K/L4-22K"/>
</dbReference>
<feature type="compositionally biased region" description="Basic residues" evidence="4">
    <location>
        <begin position="80"/>
        <end position="89"/>
    </location>
</feature>
<evidence type="ECO:0000256" key="2">
    <source>
        <dbReference type="ARBA" id="ARBA00022612"/>
    </source>
</evidence>
<keyword evidence="3" id="KW-0231">Viral genome packaging</keyword>
<name>A0A9W3HRI2_9ADEN</name>
<accession>A0A9W3HRI2</accession>
<evidence type="ECO:0000256" key="1">
    <source>
        <dbReference type="ARBA" id="ARBA00008192"/>
    </source>
</evidence>
<dbReference type="Pfam" id="PF11081">
    <property type="entry name" value="Adeno_L433K_22K"/>
    <property type="match status" value="1"/>
</dbReference>
<feature type="compositionally biased region" description="Basic and acidic residues" evidence="4">
    <location>
        <begin position="70"/>
        <end position="79"/>
    </location>
</feature>
<keyword evidence="6" id="KW-1185">Reference proteome</keyword>
<dbReference type="KEGG" id="vg:7902304"/>
<dbReference type="GO" id="GO:0019073">
    <property type="term" value="P:viral DNA genome packaging"/>
    <property type="evidence" value="ECO:0007669"/>
    <property type="project" value="InterPro"/>
</dbReference>
<evidence type="ECO:0000256" key="3">
    <source>
        <dbReference type="ARBA" id="ARBA00023219"/>
    </source>
</evidence>
<dbReference type="OrthoDB" id="15863at10239"/>
<reference evidence="5 6" key="1">
    <citation type="journal article" date="2004" name="J. Gen. Virol.">
        <title>Analysis of the first complete genome sequence of an Old World monkey adenovirus reveals a lineage distinct from the six human adenovirus species.</title>
        <authorList>
            <person name="Kovacs G.M."/>
            <person name="Davison A.J."/>
            <person name="Zakhartchouk A.N."/>
            <person name="Harrach B."/>
        </authorList>
    </citation>
    <scope>NUCLEOTIDE SEQUENCE [LARGE SCALE GENOMIC DNA]</scope>
    <source>
        <strain evidence="5">ATCC VR-1449</strain>
    </source>
</reference>
<keyword evidence="2" id="KW-1188">Viral release from host cell</keyword>
<evidence type="ECO:0000313" key="5">
    <source>
        <dbReference type="EMBL" id="AAT84632.1"/>
    </source>
</evidence>